<evidence type="ECO:0000313" key="1">
    <source>
        <dbReference type="EMBL" id="TWB23467.1"/>
    </source>
</evidence>
<gene>
    <name evidence="1" type="ORF">FBZ89_102222</name>
</gene>
<evidence type="ECO:0000313" key="2">
    <source>
        <dbReference type="Proteomes" id="UP000319859"/>
    </source>
</evidence>
<sequence length="186" mass="20037">MPLPSYSPQETAAITGAPLAAIQRAITRQAIPARALGKTGRRRLNETALLAFALLEALPAEVRLSPATVYNLLREDPQRRDVVLGEVVRIDTAKALEGTRRRLALYDRAADVIVKDPAILGGAPVIKGTRITAQSILGRLEAGDDADSILEDYPALDRDTLEVAALYAKANPLRGRPSGKLWPRAS</sequence>
<dbReference type="OrthoDB" id="200074at2"/>
<dbReference type="InterPro" id="IPR007367">
    <property type="entry name" value="DUF433"/>
</dbReference>
<protein>
    <submittedName>
        <fullName evidence="1">Uncharacterized protein (DUF433 family)</fullName>
    </submittedName>
</protein>
<dbReference type="Pfam" id="PF04255">
    <property type="entry name" value="DUF433"/>
    <property type="match status" value="1"/>
</dbReference>
<dbReference type="Proteomes" id="UP000319859">
    <property type="component" value="Unassembled WGS sequence"/>
</dbReference>
<name>A0A560FPB6_9PROT</name>
<accession>A0A560FPB6</accession>
<reference evidence="1 2" key="1">
    <citation type="submission" date="2019-06" db="EMBL/GenBank/DDBJ databases">
        <title>Genomic Encyclopedia of Type Strains, Phase IV (KMG-V): Genome sequencing to study the core and pangenomes of soil and plant-associated prokaryotes.</title>
        <authorList>
            <person name="Whitman W."/>
        </authorList>
    </citation>
    <scope>NUCLEOTIDE SEQUENCE [LARGE SCALE GENOMIC DNA]</scope>
    <source>
        <strain evidence="1 2">BR 11880</strain>
    </source>
</reference>
<dbReference type="SUPFAM" id="SSF46689">
    <property type="entry name" value="Homeodomain-like"/>
    <property type="match status" value="1"/>
</dbReference>
<proteinExistence type="predicted"/>
<dbReference type="EMBL" id="VITN01000002">
    <property type="protein sequence ID" value="TWB23467.1"/>
    <property type="molecule type" value="Genomic_DNA"/>
</dbReference>
<dbReference type="PANTHER" id="PTHR34849:SF3">
    <property type="entry name" value="SSR2962 PROTEIN"/>
    <property type="match status" value="1"/>
</dbReference>
<dbReference type="InterPro" id="IPR009057">
    <property type="entry name" value="Homeodomain-like_sf"/>
</dbReference>
<dbReference type="Gene3D" id="1.10.10.10">
    <property type="entry name" value="Winged helix-like DNA-binding domain superfamily/Winged helix DNA-binding domain"/>
    <property type="match status" value="1"/>
</dbReference>
<organism evidence="1 2">
    <name type="scientific">Nitrospirillum amazonense</name>
    <dbReference type="NCBI Taxonomy" id="28077"/>
    <lineage>
        <taxon>Bacteria</taxon>
        <taxon>Pseudomonadati</taxon>
        <taxon>Pseudomonadota</taxon>
        <taxon>Alphaproteobacteria</taxon>
        <taxon>Rhodospirillales</taxon>
        <taxon>Azospirillaceae</taxon>
        <taxon>Nitrospirillum</taxon>
    </lineage>
</organism>
<dbReference type="PANTHER" id="PTHR34849">
    <property type="entry name" value="SSL5025 PROTEIN"/>
    <property type="match status" value="1"/>
</dbReference>
<dbReference type="RefSeq" id="WP_145748676.1">
    <property type="nucleotide sequence ID" value="NZ_VITN01000002.1"/>
</dbReference>
<dbReference type="AlphaFoldDB" id="A0A560FPB6"/>
<comment type="caution">
    <text evidence="1">The sequence shown here is derived from an EMBL/GenBank/DDBJ whole genome shotgun (WGS) entry which is preliminary data.</text>
</comment>
<dbReference type="InterPro" id="IPR036388">
    <property type="entry name" value="WH-like_DNA-bd_sf"/>
</dbReference>